<feature type="domain" description="Secretion system C-terminal sorting" evidence="1">
    <location>
        <begin position="252"/>
        <end position="322"/>
    </location>
</feature>
<dbReference type="NCBIfam" id="TIGR04183">
    <property type="entry name" value="Por_Secre_tail"/>
    <property type="match status" value="1"/>
</dbReference>
<evidence type="ECO:0000313" key="3">
    <source>
        <dbReference type="Proteomes" id="UP000005438"/>
    </source>
</evidence>
<dbReference type="OrthoDB" id="7432683at2"/>
<dbReference type="Pfam" id="PF18962">
    <property type="entry name" value="Por_Secre_tail"/>
    <property type="match status" value="1"/>
</dbReference>
<evidence type="ECO:0000259" key="1">
    <source>
        <dbReference type="Pfam" id="PF18962"/>
    </source>
</evidence>
<organism evidence="2 3">
    <name type="scientific">Niastella koreensis (strain DSM 17620 / KACC 11465 / NBRC 106392 / GR20-10)</name>
    <dbReference type="NCBI Taxonomy" id="700598"/>
    <lineage>
        <taxon>Bacteria</taxon>
        <taxon>Pseudomonadati</taxon>
        <taxon>Bacteroidota</taxon>
        <taxon>Chitinophagia</taxon>
        <taxon>Chitinophagales</taxon>
        <taxon>Chitinophagaceae</taxon>
        <taxon>Niastella</taxon>
    </lineage>
</organism>
<accession>G8TQS9</accession>
<dbReference type="SUPFAM" id="SSF49464">
    <property type="entry name" value="Carboxypeptidase regulatory domain-like"/>
    <property type="match status" value="1"/>
</dbReference>
<dbReference type="Pfam" id="PF13715">
    <property type="entry name" value="CarbopepD_reg_2"/>
    <property type="match status" value="1"/>
</dbReference>
<dbReference type="KEGG" id="nko:Niako_0415"/>
<name>G8TQS9_NIAKG</name>
<protein>
    <recommendedName>
        <fullName evidence="1">Secretion system C-terminal sorting domain-containing protein</fullName>
    </recommendedName>
</protein>
<dbReference type="Gene3D" id="2.60.40.1120">
    <property type="entry name" value="Carboxypeptidase-like, regulatory domain"/>
    <property type="match status" value="1"/>
</dbReference>
<dbReference type="AlphaFoldDB" id="G8TQS9"/>
<sequence length="334" mass="37144">MSKAIQIRIPEPCHENWQNMTPQEQGRFCGSCQKIVVDFTLMTDAALLDYFAKASSHTCGRFFNDQLNRDLKPTAIKKRYAWAYVWNIVLATFLVTKTDAQVVKKKTPEVLLPDKAPITQGEIGTVEIKLPKTRELKGVVFDSSITRHPLAGASISVKDQSIGTVSDSLGNFGLMIEDDRPVDLIISYIGYTTQTVTIDGSTNWTNVKVNMSASDISDHIFSGGVVVVAYKKPKKKIVNDWKPAVLKKDIKIYPNPVVKGNTVRANLSLKQAGEYKLELMNMQGEVMSVQKLQMITKEQAVTIPTQSSWAPGIYVMRITAPGVKNVYQCKVSIQ</sequence>
<dbReference type="HOGENOM" id="CLU_784886_0_0_10"/>
<proteinExistence type="predicted"/>
<gene>
    <name evidence="2" type="ordered locus">Niako_0415</name>
</gene>
<dbReference type="STRING" id="700598.Niako_0415"/>
<reference evidence="2 3" key="1">
    <citation type="submission" date="2011-12" db="EMBL/GenBank/DDBJ databases">
        <title>The complete genome of Niastella koreensis GR20-10.</title>
        <authorList>
            <consortium name="US DOE Joint Genome Institute (JGI-PGF)"/>
            <person name="Lucas S."/>
            <person name="Han J."/>
            <person name="Lapidus A."/>
            <person name="Bruce D."/>
            <person name="Goodwin L."/>
            <person name="Pitluck S."/>
            <person name="Peters L."/>
            <person name="Kyrpides N."/>
            <person name="Mavromatis K."/>
            <person name="Ivanova N."/>
            <person name="Mikhailova N."/>
            <person name="Davenport K."/>
            <person name="Saunders E."/>
            <person name="Detter J.C."/>
            <person name="Tapia R."/>
            <person name="Han C."/>
            <person name="Land M."/>
            <person name="Hauser L."/>
            <person name="Markowitz V."/>
            <person name="Cheng J.-F."/>
            <person name="Hugenholtz P."/>
            <person name="Woyke T."/>
            <person name="Wu D."/>
            <person name="Tindall B."/>
            <person name="Pomrenke H."/>
            <person name="Brambilla E."/>
            <person name="Klenk H.-P."/>
            <person name="Eisen J.A."/>
        </authorList>
    </citation>
    <scope>NUCLEOTIDE SEQUENCE [LARGE SCALE GENOMIC DNA]</scope>
    <source>
        <strain evidence="3">DSM 17620 / KACC 11465 / NBRC 106392 / GR20-10</strain>
    </source>
</reference>
<evidence type="ECO:0000313" key="2">
    <source>
        <dbReference type="EMBL" id="AEV96813.1"/>
    </source>
</evidence>
<dbReference type="RefSeq" id="WP_014216727.1">
    <property type="nucleotide sequence ID" value="NC_016609.1"/>
</dbReference>
<dbReference type="Proteomes" id="UP000005438">
    <property type="component" value="Chromosome"/>
</dbReference>
<dbReference type="InterPro" id="IPR026444">
    <property type="entry name" value="Secre_tail"/>
</dbReference>
<dbReference type="EMBL" id="CP003178">
    <property type="protein sequence ID" value="AEV96813.1"/>
    <property type="molecule type" value="Genomic_DNA"/>
</dbReference>
<dbReference type="InterPro" id="IPR008969">
    <property type="entry name" value="CarboxyPept-like_regulatory"/>
</dbReference>
<dbReference type="eggNOG" id="COG4771">
    <property type="taxonomic scope" value="Bacteria"/>
</dbReference>